<accession>A0A1L7CJ25</accession>
<dbReference type="EMBL" id="CP009246">
    <property type="protein sequence ID" value="APT85825.1"/>
    <property type="molecule type" value="Genomic_DNA"/>
</dbReference>
<evidence type="ECO:0000313" key="3">
    <source>
        <dbReference type="Proteomes" id="UP000185479"/>
    </source>
</evidence>
<gene>
    <name evidence="2" type="ORF">CFL01nite_24030</name>
    <name evidence="1" type="ORF">CFLV_00440</name>
</gene>
<evidence type="ECO:0000313" key="1">
    <source>
        <dbReference type="EMBL" id="APT85825.1"/>
    </source>
</evidence>
<evidence type="ECO:0000313" key="4">
    <source>
        <dbReference type="Proteomes" id="UP000315353"/>
    </source>
</evidence>
<dbReference type="EMBL" id="BJNB01000071">
    <property type="protein sequence ID" value="GEB98908.1"/>
    <property type="molecule type" value="Genomic_DNA"/>
</dbReference>
<dbReference type="AlphaFoldDB" id="A0A1L7CJ25"/>
<keyword evidence="3" id="KW-1185">Reference proteome</keyword>
<sequence length="254" mass="29686">MSTDLAEHEWRSIADYVEGQLNKAVADAEELTEVTIVQRVNTYRVMGSDYEVFDVHTNQDERWWVITNPTNLYMQGRFPSYDETFSFHIGIMMRMMDRDRVETDDDRRDRVGAAWRRYEDAVAALNTAREAEDFQSIGIKCRDALIAFGREHQDETWIVETNNERPKAADFRQWADLYSKSLATGRKRRYLREVAYKTWDMAVELQHDSSATVWDAEIILDATSNVFDAFSMAMIKLSRRAPERCPKCASYRFG</sequence>
<dbReference type="OrthoDB" id="141582at2"/>
<dbReference type="GeneID" id="82879196"/>
<dbReference type="Proteomes" id="UP000185479">
    <property type="component" value="Chromosome"/>
</dbReference>
<organism evidence="1 3">
    <name type="scientific">Corynebacterium flavescens</name>
    <dbReference type="NCBI Taxonomy" id="28028"/>
    <lineage>
        <taxon>Bacteria</taxon>
        <taxon>Bacillati</taxon>
        <taxon>Actinomycetota</taxon>
        <taxon>Actinomycetes</taxon>
        <taxon>Mycobacteriales</taxon>
        <taxon>Corynebacteriaceae</taxon>
        <taxon>Corynebacterium</taxon>
    </lineage>
</organism>
<reference evidence="1 3" key="1">
    <citation type="submission" date="2014-08" db="EMBL/GenBank/DDBJ databases">
        <title>Complete genome sequence of Corynebacterium flavescens OJ8(T)(=DSM 20296(T)), isolated from cheese.</title>
        <authorList>
            <person name="Ruckert C."/>
            <person name="Albersmeier A."/>
            <person name="Winkler A."/>
            <person name="Kalinowski J."/>
        </authorList>
    </citation>
    <scope>NUCLEOTIDE SEQUENCE [LARGE SCALE GENOMIC DNA]</scope>
    <source>
        <strain evidence="1 3">OJ8</strain>
    </source>
</reference>
<name>A0A1L7CJ25_CORFL</name>
<dbReference type="KEGG" id="cfc:CFLV_00440"/>
<protein>
    <submittedName>
        <fullName evidence="1">Uncharacterized protein</fullName>
    </submittedName>
</protein>
<reference evidence="2 4" key="2">
    <citation type="submission" date="2019-06" db="EMBL/GenBank/DDBJ databases">
        <title>Whole genome shotgun sequence of Corynebacterium flavescens NBRC 14136.</title>
        <authorList>
            <person name="Hosoyama A."/>
            <person name="Uohara A."/>
            <person name="Ohji S."/>
            <person name="Ichikawa N."/>
        </authorList>
    </citation>
    <scope>NUCLEOTIDE SEQUENCE [LARGE SCALE GENOMIC DNA]</scope>
    <source>
        <strain evidence="2 4">NBRC 14136</strain>
    </source>
</reference>
<dbReference type="RefSeq" id="WP_075728830.1">
    <property type="nucleotide sequence ID" value="NZ_BJNB01000071.1"/>
</dbReference>
<dbReference type="Proteomes" id="UP000315353">
    <property type="component" value="Unassembled WGS sequence"/>
</dbReference>
<evidence type="ECO:0000313" key="2">
    <source>
        <dbReference type="EMBL" id="GEB98908.1"/>
    </source>
</evidence>
<proteinExistence type="predicted"/>